<comment type="caution">
    <text evidence="3">The sequence shown here is derived from an EMBL/GenBank/DDBJ whole genome shotgun (WGS) entry which is preliminary data.</text>
</comment>
<dbReference type="Proteomes" id="UP001222325">
    <property type="component" value="Unassembled WGS sequence"/>
</dbReference>
<feature type="domain" description="Protein kinase" evidence="2">
    <location>
        <begin position="374"/>
        <end position="671"/>
    </location>
</feature>
<gene>
    <name evidence="3" type="ORF">B0H15DRAFT_947977</name>
</gene>
<evidence type="ECO:0000256" key="1">
    <source>
        <dbReference type="SAM" id="MobiDB-lite"/>
    </source>
</evidence>
<dbReference type="AlphaFoldDB" id="A0AAD6U743"/>
<dbReference type="Gene3D" id="1.10.510.10">
    <property type="entry name" value="Transferase(Phosphotransferase) domain 1"/>
    <property type="match status" value="1"/>
</dbReference>
<dbReference type="EMBL" id="JARJCN010000018">
    <property type="protein sequence ID" value="KAJ7092421.1"/>
    <property type="molecule type" value="Genomic_DNA"/>
</dbReference>
<feature type="region of interest" description="Disordered" evidence="1">
    <location>
        <begin position="1"/>
        <end position="35"/>
    </location>
</feature>
<dbReference type="InterPro" id="IPR011009">
    <property type="entry name" value="Kinase-like_dom_sf"/>
</dbReference>
<feature type="compositionally biased region" description="Polar residues" evidence="1">
    <location>
        <begin position="13"/>
        <end position="33"/>
    </location>
</feature>
<dbReference type="Pfam" id="PF17667">
    <property type="entry name" value="Pkinase_fungal"/>
    <property type="match status" value="2"/>
</dbReference>
<proteinExistence type="predicted"/>
<dbReference type="GO" id="GO:0005524">
    <property type="term" value="F:ATP binding"/>
    <property type="evidence" value="ECO:0007669"/>
    <property type="project" value="InterPro"/>
</dbReference>
<sequence length="671" mass="74194">MTDRPNTPPQNTPPSFSTPASRGSASHGSYSTHHTQEDYLPYLREDLATAKTVTFDSFLELVLPSKTDHPTSQQLEKISEDHRVQAFLSKYKAVTVPETSLYQPFVELANQCMELLPTKGAGVDSVFCRNDPAIVRGSRAQRKPDVGTVESATLRIGHRDSADNLADRGPSGDDAGPAFHWAELLGFYEFKLDDPPVPKAHLPEPRVARPSGSSVTTSRAKRPANTSGSSSKHPRSPSPKDERPTKRSNTSTPELQCASYAVELMSHGGLRSHVIGALVTPSTIVMLYYDHSITVKSEPLHFTTDFVPFLTMLSRIASLTLAEWGYPETLRGELKGSEPKGPDPLLDNEKDVHSRGMKLDLANGWTLELDTNIFRAHGLIGRGTCVVDATVIKTTKDDMPEDKRVAVKWSWVPRTRTAESAIIALATDHAKATGSAEMLSHLPHVLTLRITVQEVLHPIASLTTSAELSLAIQGIFKCYRWLYEEVKIMHRDISLGNLMYRQMEGGKVIGVLNDFDFALHLTAIPLSTSKQRTGTKPYMARDLLVPSPPRHLYRHDLESLFYVLASIATGFHEGKHIMSAPLWKWHIFDMETLLEKKEFFLSQSVVTTTAHFAALRLWILTLGAMFQRGNTARKDHAILVEESMGGVVPVFDEETLGGQVTFDAFAACIGL</sequence>
<dbReference type="PROSITE" id="PS50011">
    <property type="entry name" value="PROTEIN_KINASE_DOM"/>
    <property type="match status" value="1"/>
</dbReference>
<protein>
    <recommendedName>
        <fullName evidence="2">Protein kinase domain-containing protein</fullName>
    </recommendedName>
</protein>
<keyword evidence="4" id="KW-1185">Reference proteome</keyword>
<dbReference type="PANTHER" id="PTHR38248">
    <property type="entry name" value="FUNK1 6"/>
    <property type="match status" value="1"/>
</dbReference>
<organism evidence="3 4">
    <name type="scientific">Mycena belliarum</name>
    <dbReference type="NCBI Taxonomy" id="1033014"/>
    <lineage>
        <taxon>Eukaryota</taxon>
        <taxon>Fungi</taxon>
        <taxon>Dikarya</taxon>
        <taxon>Basidiomycota</taxon>
        <taxon>Agaricomycotina</taxon>
        <taxon>Agaricomycetes</taxon>
        <taxon>Agaricomycetidae</taxon>
        <taxon>Agaricales</taxon>
        <taxon>Marasmiineae</taxon>
        <taxon>Mycenaceae</taxon>
        <taxon>Mycena</taxon>
    </lineage>
</organism>
<accession>A0AAD6U743</accession>
<feature type="region of interest" description="Disordered" evidence="1">
    <location>
        <begin position="198"/>
        <end position="253"/>
    </location>
</feature>
<dbReference type="SUPFAM" id="SSF56112">
    <property type="entry name" value="Protein kinase-like (PK-like)"/>
    <property type="match status" value="1"/>
</dbReference>
<feature type="compositionally biased region" description="Pro residues" evidence="1">
    <location>
        <begin position="1"/>
        <end position="12"/>
    </location>
</feature>
<dbReference type="GO" id="GO:0004672">
    <property type="term" value="F:protein kinase activity"/>
    <property type="evidence" value="ECO:0007669"/>
    <property type="project" value="InterPro"/>
</dbReference>
<dbReference type="PANTHER" id="PTHR38248:SF2">
    <property type="entry name" value="FUNK1 11"/>
    <property type="match status" value="1"/>
</dbReference>
<name>A0AAD6U743_9AGAR</name>
<reference evidence="3" key="1">
    <citation type="submission" date="2023-03" db="EMBL/GenBank/DDBJ databases">
        <title>Massive genome expansion in bonnet fungi (Mycena s.s.) driven by repeated elements and novel gene families across ecological guilds.</title>
        <authorList>
            <consortium name="Lawrence Berkeley National Laboratory"/>
            <person name="Harder C.B."/>
            <person name="Miyauchi S."/>
            <person name="Viragh M."/>
            <person name="Kuo A."/>
            <person name="Thoen E."/>
            <person name="Andreopoulos B."/>
            <person name="Lu D."/>
            <person name="Skrede I."/>
            <person name="Drula E."/>
            <person name="Henrissat B."/>
            <person name="Morin E."/>
            <person name="Kohler A."/>
            <person name="Barry K."/>
            <person name="LaButti K."/>
            <person name="Morin E."/>
            <person name="Salamov A."/>
            <person name="Lipzen A."/>
            <person name="Mereny Z."/>
            <person name="Hegedus B."/>
            <person name="Baldrian P."/>
            <person name="Stursova M."/>
            <person name="Weitz H."/>
            <person name="Taylor A."/>
            <person name="Grigoriev I.V."/>
            <person name="Nagy L.G."/>
            <person name="Martin F."/>
            <person name="Kauserud H."/>
        </authorList>
    </citation>
    <scope>NUCLEOTIDE SEQUENCE</scope>
    <source>
        <strain evidence="3">CBHHK173m</strain>
    </source>
</reference>
<dbReference type="InterPro" id="IPR040976">
    <property type="entry name" value="Pkinase_fungal"/>
</dbReference>
<evidence type="ECO:0000313" key="3">
    <source>
        <dbReference type="EMBL" id="KAJ7092421.1"/>
    </source>
</evidence>
<evidence type="ECO:0000313" key="4">
    <source>
        <dbReference type="Proteomes" id="UP001222325"/>
    </source>
</evidence>
<dbReference type="InterPro" id="IPR000719">
    <property type="entry name" value="Prot_kinase_dom"/>
</dbReference>
<evidence type="ECO:0000259" key="2">
    <source>
        <dbReference type="PROSITE" id="PS50011"/>
    </source>
</evidence>
<feature type="compositionally biased region" description="Basic and acidic residues" evidence="1">
    <location>
        <begin position="198"/>
        <end position="207"/>
    </location>
</feature>